<reference evidence="1" key="1">
    <citation type="submission" date="2008-06" db="EMBL/GenBank/DDBJ databases">
        <authorList>
            <person name="Lorenzi H."/>
            <person name="Inman J."/>
            <person name="Miller J."/>
            <person name="Schobel S."/>
            <person name="Amedeo P."/>
            <person name="Caler E.V."/>
            <person name="da Silva J."/>
        </authorList>
    </citation>
    <scope>NUCLEOTIDE SEQUENCE [LARGE SCALE GENOMIC DNA]</scope>
    <source>
        <strain evidence="1">RN66</strain>
    </source>
</reference>
<accession>B6AGA5</accession>
<evidence type="ECO:0000313" key="2">
    <source>
        <dbReference type="Proteomes" id="UP000001460"/>
    </source>
</evidence>
<keyword evidence="2" id="KW-1185">Reference proteome</keyword>
<name>B6AGA5_CRYMR</name>
<proteinExistence type="predicted"/>
<dbReference type="Proteomes" id="UP000001460">
    <property type="component" value="Unassembled WGS sequence"/>
</dbReference>
<protein>
    <submittedName>
        <fullName evidence="1">Uncharacterized protein</fullName>
    </submittedName>
</protein>
<dbReference type="GeneID" id="6996808"/>
<dbReference type="AlphaFoldDB" id="B6AGA5"/>
<dbReference type="RefSeq" id="XP_002141595.1">
    <property type="nucleotide sequence ID" value="XM_002141559.1"/>
</dbReference>
<dbReference type="VEuPathDB" id="CryptoDB:CMU_001170"/>
<dbReference type="OrthoDB" id="10272679at2759"/>
<organism evidence="1 2">
    <name type="scientific">Cryptosporidium muris (strain RN66)</name>
    <dbReference type="NCBI Taxonomy" id="441375"/>
    <lineage>
        <taxon>Eukaryota</taxon>
        <taxon>Sar</taxon>
        <taxon>Alveolata</taxon>
        <taxon>Apicomplexa</taxon>
        <taxon>Conoidasida</taxon>
        <taxon>Coccidia</taxon>
        <taxon>Eucoccidiorida</taxon>
        <taxon>Eimeriorina</taxon>
        <taxon>Cryptosporidiidae</taxon>
        <taxon>Cryptosporidium</taxon>
    </lineage>
</organism>
<dbReference type="EMBL" id="DS989732">
    <property type="protein sequence ID" value="EEA07246.1"/>
    <property type="molecule type" value="Genomic_DNA"/>
</dbReference>
<sequence length="109" mass="12865">MAMTKYSSISKHLNRTIRYLKVFESISEAPALTHSKSRYTNFSLISQWEPLRNIPKYILMKEVLLMALGKNPEIFEPDLDRFPVYYMSLIQPNNKLFSRYLGNSEKKSR</sequence>
<gene>
    <name evidence="1" type="ORF">CMU_001170</name>
</gene>
<evidence type="ECO:0000313" key="1">
    <source>
        <dbReference type="EMBL" id="EEA07246.1"/>
    </source>
</evidence>